<dbReference type="InterPro" id="IPR005248">
    <property type="entry name" value="NadD/NMNAT"/>
</dbReference>
<keyword evidence="7 11" id="KW-0547">Nucleotide-binding</keyword>
<comment type="similarity">
    <text evidence="3 11">Belongs to the NadD family.</text>
</comment>
<evidence type="ECO:0000313" key="13">
    <source>
        <dbReference type="EMBL" id="ANX05455.1"/>
    </source>
</evidence>
<feature type="domain" description="Cytidyltransferase-like" evidence="12">
    <location>
        <begin position="6"/>
        <end position="186"/>
    </location>
</feature>
<dbReference type="NCBIfam" id="TIGR00482">
    <property type="entry name" value="nicotinate (nicotinamide) nucleotide adenylyltransferase"/>
    <property type="match status" value="1"/>
</dbReference>
<evidence type="ECO:0000256" key="5">
    <source>
        <dbReference type="ARBA" id="ARBA00022679"/>
    </source>
</evidence>
<evidence type="ECO:0000256" key="11">
    <source>
        <dbReference type="HAMAP-Rule" id="MF_00244"/>
    </source>
</evidence>
<dbReference type="GO" id="GO:0005524">
    <property type="term" value="F:ATP binding"/>
    <property type="evidence" value="ECO:0007669"/>
    <property type="project" value="UniProtKB-KW"/>
</dbReference>
<dbReference type="Pfam" id="PF01467">
    <property type="entry name" value="CTP_transf_like"/>
    <property type="match status" value="1"/>
</dbReference>
<dbReference type="EC" id="2.7.7.18" evidence="11"/>
<sequence length="214" mass="23394">MRPVGILGGTFDPVHVGHLRAAIEIRDALDLAQVRLVPAHVPPHRPQPAASAAQRLAMLRLAVRGVAGLTVDDRELERAGPSYTVDTLTGLRAQLGRRPLCLLVGEDAFVGLTTWHRWQELFELAHLVVMQRPPVAAPIQELPPALARAVAGRWADSAQALAASPAGLVWRQALPPLDISATRVRAALRAGRSVRFLVTDSCLRYIRRHHLYTD</sequence>
<dbReference type="NCBIfam" id="NF000839">
    <property type="entry name" value="PRK00071.1-1"/>
    <property type="match status" value="1"/>
</dbReference>
<evidence type="ECO:0000256" key="3">
    <source>
        <dbReference type="ARBA" id="ARBA00009014"/>
    </source>
</evidence>
<dbReference type="EMBL" id="CP014671">
    <property type="protein sequence ID" value="ANX05455.1"/>
    <property type="molecule type" value="Genomic_DNA"/>
</dbReference>
<dbReference type="CDD" id="cd02165">
    <property type="entry name" value="NMNAT"/>
    <property type="match status" value="1"/>
</dbReference>
<dbReference type="InterPro" id="IPR014729">
    <property type="entry name" value="Rossmann-like_a/b/a_fold"/>
</dbReference>
<keyword evidence="5 11" id="KW-0808">Transferase</keyword>
<keyword evidence="9 11" id="KW-0520">NAD</keyword>
<evidence type="ECO:0000256" key="2">
    <source>
        <dbReference type="ARBA" id="ARBA00005019"/>
    </source>
</evidence>
<keyword evidence="4 11" id="KW-0662">Pyridine nucleotide biosynthesis</keyword>
<dbReference type="PANTHER" id="PTHR39321">
    <property type="entry name" value="NICOTINATE-NUCLEOTIDE ADENYLYLTRANSFERASE-RELATED"/>
    <property type="match status" value="1"/>
</dbReference>
<accession>A0A1B1YXC4</accession>
<gene>
    <name evidence="11" type="primary">nadD</name>
    <name evidence="13" type="ORF">PG2T_02500</name>
</gene>
<evidence type="ECO:0000256" key="1">
    <source>
        <dbReference type="ARBA" id="ARBA00002324"/>
    </source>
</evidence>
<dbReference type="InterPro" id="IPR004821">
    <property type="entry name" value="Cyt_trans-like"/>
</dbReference>
<protein>
    <recommendedName>
        <fullName evidence="11">Probable nicotinate-nucleotide adenylyltransferase</fullName>
        <ecNumber evidence="11">2.7.7.18</ecNumber>
    </recommendedName>
    <alternativeName>
        <fullName evidence="11">Deamido-NAD(+) diphosphorylase</fullName>
    </alternativeName>
    <alternativeName>
        <fullName evidence="11">Deamido-NAD(+) pyrophosphorylase</fullName>
    </alternativeName>
    <alternativeName>
        <fullName evidence="11">Nicotinate mononucleotide adenylyltransferase</fullName>
        <shortName evidence="11">NaMN adenylyltransferase</shortName>
    </alternativeName>
</protein>
<dbReference type="STRING" id="1810504.PG2T_02500"/>
<evidence type="ECO:0000256" key="4">
    <source>
        <dbReference type="ARBA" id="ARBA00022642"/>
    </source>
</evidence>
<keyword evidence="8 11" id="KW-0067">ATP-binding</keyword>
<name>A0A1B1YXC4_9GAMM</name>
<dbReference type="HAMAP" id="MF_00244">
    <property type="entry name" value="NaMN_adenylyltr"/>
    <property type="match status" value="1"/>
</dbReference>
<evidence type="ECO:0000256" key="8">
    <source>
        <dbReference type="ARBA" id="ARBA00022840"/>
    </source>
</evidence>
<dbReference type="RefSeq" id="WP_068807605.1">
    <property type="nucleotide sequence ID" value="NZ_CP014671.1"/>
</dbReference>
<dbReference type="Gene3D" id="3.40.50.620">
    <property type="entry name" value="HUPs"/>
    <property type="match status" value="1"/>
</dbReference>
<evidence type="ECO:0000313" key="14">
    <source>
        <dbReference type="Proteomes" id="UP000092952"/>
    </source>
</evidence>
<evidence type="ECO:0000256" key="6">
    <source>
        <dbReference type="ARBA" id="ARBA00022695"/>
    </source>
</evidence>
<dbReference type="GO" id="GO:0004515">
    <property type="term" value="F:nicotinate-nucleotide adenylyltransferase activity"/>
    <property type="evidence" value="ECO:0007669"/>
    <property type="project" value="UniProtKB-UniRule"/>
</dbReference>
<dbReference type="GO" id="GO:0009435">
    <property type="term" value="P:NAD+ biosynthetic process"/>
    <property type="evidence" value="ECO:0007669"/>
    <property type="project" value="UniProtKB-UniRule"/>
</dbReference>
<dbReference type="NCBIfam" id="TIGR00125">
    <property type="entry name" value="cyt_tran_rel"/>
    <property type="match status" value="1"/>
</dbReference>
<organism evidence="13 14">
    <name type="scientific">Immundisolibacter cernigliae</name>
    <dbReference type="NCBI Taxonomy" id="1810504"/>
    <lineage>
        <taxon>Bacteria</taxon>
        <taxon>Pseudomonadati</taxon>
        <taxon>Pseudomonadota</taxon>
        <taxon>Gammaproteobacteria</taxon>
        <taxon>Immundisolibacterales</taxon>
        <taxon>Immundisolibacteraceae</taxon>
        <taxon>Immundisolibacter</taxon>
    </lineage>
</organism>
<dbReference type="KEGG" id="gbi:PG2T_02500"/>
<dbReference type="InParanoid" id="A0A1B1YXC4"/>
<evidence type="ECO:0000256" key="10">
    <source>
        <dbReference type="ARBA" id="ARBA00048721"/>
    </source>
</evidence>
<comment type="catalytic activity">
    <reaction evidence="10 11">
        <text>nicotinate beta-D-ribonucleotide + ATP + H(+) = deamido-NAD(+) + diphosphate</text>
        <dbReference type="Rhea" id="RHEA:22860"/>
        <dbReference type="ChEBI" id="CHEBI:15378"/>
        <dbReference type="ChEBI" id="CHEBI:30616"/>
        <dbReference type="ChEBI" id="CHEBI:33019"/>
        <dbReference type="ChEBI" id="CHEBI:57502"/>
        <dbReference type="ChEBI" id="CHEBI:58437"/>
        <dbReference type="EC" id="2.7.7.18"/>
    </reaction>
</comment>
<dbReference type="Proteomes" id="UP000092952">
    <property type="component" value="Chromosome"/>
</dbReference>
<evidence type="ECO:0000256" key="9">
    <source>
        <dbReference type="ARBA" id="ARBA00023027"/>
    </source>
</evidence>
<evidence type="ECO:0000259" key="12">
    <source>
        <dbReference type="Pfam" id="PF01467"/>
    </source>
</evidence>
<keyword evidence="14" id="KW-1185">Reference proteome</keyword>
<proteinExistence type="inferred from homology"/>
<reference evidence="14" key="1">
    <citation type="submission" date="2016-03" db="EMBL/GenBank/DDBJ databases">
        <title>Complete genome sequence of Solimmundus cernigliae, representing a novel lineage of polycyclic aromatic hydrocarbon degraders within the Gammaproteobacteria.</title>
        <authorList>
            <person name="Singleton D.R."/>
            <person name="Dickey A.N."/>
            <person name="Scholl E.H."/>
            <person name="Wright F.A."/>
            <person name="Aitken M.D."/>
        </authorList>
    </citation>
    <scope>NUCLEOTIDE SEQUENCE [LARGE SCALE GENOMIC DNA]</scope>
    <source>
        <strain evidence="14">TR3.2</strain>
    </source>
</reference>
<dbReference type="FunCoup" id="A0A1B1YXC4">
    <property type="interactions" value="328"/>
</dbReference>
<dbReference type="AlphaFoldDB" id="A0A1B1YXC4"/>
<dbReference type="UniPathway" id="UPA00253">
    <property type="reaction ID" value="UER00332"/>
</dbReference>
<comment type="pathway">
    <text evidence="2 11">Cofactor biosynthesis; NAD(+) biosynthesis; deamido-NAD(+) from nicotinate D-ribonucleotide: step 1/1.</text>
</comment>
<dbReference type="NCBIfam" id="NF000840">
    <property type="entry name" value="PRK00071.1-3"/>
    <property type="match status" value="1"/>
</dbReference>
<evidence type="ECO:0000256" key="7">
    <source>
        <dbReference type="ARBA" id="ARBA00022741"/>
    </source>
</evidence>
<dbReference type="OrthoDB" id="5295945at2"/>
<keyword evidence="6 11" id="KW-0548">Nucleotidyltransferase</keyword>
<dbReference type="SUPFAM" id="SSF52374">
    <property type="entry name" value="Nucleotidylyl transferase"/>
    <property type="match status" value="1"/>
</dbReference>
<comment type="function">
    <text evidence="1 11">Catalyzes the reversible adenylation of nicotinate mononucleotide (NaMN) to nicotinic acid adenine dinucleotide (NaAD).</text>
</comment>
<dbReference type="PANTHER" id="PTHR39321:SF3">
    <property type="entry name" value="PHOSPHOPANTETHEINE ADENYLYLTRANSFERASE"/>
    <property type="match status" value="1"/>
</dbReference>